<dbReference type="GO" id="GO:0005975">
    <property type="term" value="P:carbohydrate metabolic process"/>
    <property type="evidence" value="ECO:0007669"/>
    <property type="project" value="InterPro"/>
</dbReference>
<gene>
    <name evidence="1" type="ORF">EDC27_0330</name>
</gene>
<dbReference type="InterPro" id="IPR049591">
    <property type="entry name" value="CE4_u4-like"/>
</dbReference>
<reference evidence="1 2" key="1">
    <citation type="submission" date="2018-11" db="EMBL/GenBank/DDBJ databases">
        <title>Genomic Encyclopedia of Type Strains, Phase IV (KMG-IV): sequencing the most valuable type-strain genomes for metagenomic binning, comparative biology and taxonomic classification.</title>
        <authorList>
            <person name="Goeker M."/>
        </authorList>
    </citation>
    <scope>NUCLEOTIDE SEQUENCE [LARGE SCALE GENOMIC DNA]</scope>
    <source>
        <strain evidence="1 2">DSM 22027</strain>
    </source>
</reference>
<dbReference type="OrthoDB" id="5417728at2"/>
<dbReference type="CDD" id="cd10928">
    <property type="entry name" value="CE4_u4"/>
    <property type="match status" value="1"/>
</dbReference>
<dbReference type="Gene3D" id="3.20.20.370">
    <property type="entry name" value="Glycoside hydrolase/deacetylase"/>
    <property type="match status" value="1"/>
</dbReference>
<accession>A0A3N1VJT8</accession>
<dbReference type="AlphaFoldDB" id="A0A3N1VJT8"/>
<dbReference type="SUPFAM" id="SSF88713">
    <property type="entry name" value="Glycoside hydrolase/deacetylase"/>
    <property type="match status" value="1"/>
</dbReference>
<dbReference type="Proteomes" id="UP000276223">
    <property type="component" value="Unassembled WGS sequence"/>
</dbReference>
<comment type="caution">
    <text evidence="1">The sequence shown here is derived from an EMBL/GenBank/DDBJ whole genome shotgun (WGS) entry which is preliminary data.</text>
</comment>
<protein>
    <submittedName>
        <fullName evidence="1">Polysaccharide deacetylase</fullName>
    </submittedName>
</protein>
<proteinExistence type="predicted"/>
<evidence type="ECO:0000313" key="2">
    <source>
        <dbReference type="Proteomes" id="UP000276223"/>
    </source>
</evidence>
<organism evidence="1 2">
    <name type="scientific">Desulfosoma caldarium</name>
    <dbReference type="NCBI Taxonomy" id="610254"/>
    <lineage>
        <taxon>Bacteria</taxon>
        <taxon>Pseudomonadati</taxon>
        <taxon>Thermodesulfobacteriota</taxon>
        <taxon>Syntrophobacteria</taxon>
        <taxon>Syntrophobacterales</taxon>
        <taxon>Syntrophobacteraceae</taxon>
        <taxon>Desulfosoma</taxon>
    </lineage>
</organism>
<evidence type="ECO:0000313" key="1">
    <source>
        <dbReference type="EMBL" id="ROR03075.1"/>
    </source>
</evidence>
<dbReference type="InterPro" id="IPR011330">
    <property type="entry name" value="Glyco_hydro/deAcase_b/a-brl"/>
</dbReference>
<dbReference type="RefSeq" id="WP_123288872.1">
    <property type="nucleotide sequence ID" value="NZ_RJVA01000009.1"/>
</dbReference>
<name>A0A3N1VJT8_9BACT</name>
<sequence length="274" mass="31639">MDEVNQGRRLPKPRVFSALWRSPLPHWRERLEDLVQRLPSGNKARLFFRADDIGAAGYSFDALCALFREHGVPLALAVVPAWLTETRTARILASAPLHENLWGWHQHGWRHVNWQKTGKKAEFGHQRPLEKQWRDIWRGNMKLLNIFQDRLLPVFTPPWNRCSATTLEVLAQLGFQAVSTMDPLPKAGKNKGRLKNLRIAVDLHTRKHEDGPADYAALLQELRAALNKDTPAGIMIHHQRMTSFAFTFLDELLRQLRLSEKVEFLSFQDLLENP</sequence>
<dbReference type="EMBL" id="RJVA01000009">
    <property type="protein sequence ID" value="ROR03075.1"/>
    <property type="molecule type" value="Genomic_DNA"/>
</dbReference>
<keyword evidence="2" id="KW-1185">Reference proteome</keyword>